<accession>A0A934KTZ6</accession>
<sequence length="142" mass="17206">MTSKIFYPFDIQHIDYERYSYTVDFARQTNSEVTFFTVLPENSSEQENNIPHLYLSRHYGYYQSFHNRWQRMDDFKKKRVFKEGALRLELKKILQTEQYDLLIPNSSECEQIINEFYTKAHIISHSLTTQLFNFIIKDSIIK</sequence>
<organism evidence="1 2">
    <name type="scientific">Gelidibacter salicanalis</name>
    <dbReference type="NCBI Taxonomy" id="291193"/>
    <lineage>
        <taxon>Bacteria</taxon>
        <taxon>Pseudomonadati</taxon>
        <taxon>Bacteroidota</taxon>
        <taxon>Flavobacteriia</taxon>
        <taxon>Flavobacteriales</taxon>
        <taxon>Flavobacteriaceae</taxon>
        <taxon>Gelidibacter</taxon>
    </lineage>
</organism>
<evidence type="ECO:0000313" key="1">
    <source>
        <dbReference type="EMBL" id="MBJ7880713.1"/>
    </source>
</evidence>
<dbReference type="EMBL" id="JAEHJZ010000018">
    <property type="protein sequence ID" value="MBJ7880713.1"/>
    <property type="molecule type" value="Genomic_DNA"/>
</dbReference>
<gene>
    <name evidence="1" type="ORF">JEM65_08645</name>
</gene>
<dbReference type="Proteomes" id="UP000662373">
    <property type="component" value="Unassembled WGS sequence"/>
</dbReference>
<proteinExistence type="predicted"/>
<dbReference type="RefSeq" id="WP_199598573.1">
    <property type="nucleotide sequence ID" value="NZ_JAEHJZ010000018.1"/>
</dbReference>
<name>A0A934KTZ6_9FLAO</name>
<dbReference type="AlphaFoldDB" id="A0A934KTZ6"/>
<evidence type="ECO:0000313" key="2">
    <source>
        <dbReference type="Proteomes" id="UP000662373"/>
    </source>
</evidence>
<keyword evidence="2" id="KW-1185">Reference proteome</keyword>
<reference evidence="1 2" key="1">
    <citation type="submission" date="2020-09" db="EMBL/GenBank/DDBJ databases">
        <title>Draft genome of Gelidibacter salicanalis PAMC21136.</title>
        <authorList>
            <person name="Park H."/>
        </authorList>
    </citation>
    <scope>NUCLEOTIDE SEQUENCE [LARGE SCALE GENOMIC DNA]</scope>
    <source>
        <strain evidence="1 2">PAMC21136</strain>
    </source>
</reference>
<comment type="caution">
    <text evidence="1">The sequence shown here is derived from an EMBL/GenBank/DDBJ whole genome shotgun (WGS) entry which is preliminary data.</text>
</comment>
<protein>
    <submittedName>
        <fullName evidence="1">Uncharacterized protein</fullName>
    </submittedName>
</protein>